<dbReference type="SUPFAM" id="SSF53822">
    <property type="entry name" value="Periplasmic binding protein-like I"/>
    <property type="match status" value="1"/>
</dbReference>
<dbReference type="GO" id="GO:0003837">
    <property type="term" value="F:beta-ureidopropionase activity"/>
    <property type="evidence" value="ECO:0007669"/>
    <property type="project" value="UniProtKB-EC"/>
</dbReference>
<sequence length="666" mass="76558">MDPFNLQNYQNGTTKPGEKVKLTIAIMLPQDYIRLRNFNVCIKKEMDRINKGTWSFTKYFYLESYTIIIHKNFHDIAETICALLNTQSNVAIYINYNDYSPIEAINSRLFLKFATFINMPVMTYIPNAYATNRPRKNEIQLAPTMYHQIEAMMSLMARYEWFKYSVIVTDYSGSHEFLRAAENLQNSHLSKHEFQILSVVKLKLKKNRMNKTEIIRRFKLLAPETRVILLHCHIDETNIIFEVANHLGLMTYEYMWILSKNVIESQLYNNYKYSHFPVGSLVLDKIMDDLYKTLNEHLPPEIAEEVTRVLYGPPCRKLELCKEVIDLSKEENFDLQAYGFDAAEEQTRAKRLVRIGAIQNSIVLPTTEPIVKQREAIYARISTLIQAAYLSGCNIVGLQETWHMPFAFCTRERQPWSEFAEHALDGPSIKFLSQLAKKYNMVIVSPILEREDDVHGEVIWNTAVVISNSGKVIGKTRKNHIPRVGDFNESTYYMEGNLGHPVFDTQFGKIAVNICYGRHHPQNWMMFGINGAEIVFNPSATVSGLSEPLWPIEARNAAVANSYFTVGINRVGTESFPNEFTSGDGKPAHKNFGHFYGSSYVTAPDGTRTPGLSRTKDGLLVTELDLNLCRQTKDKWGFRMTQRLDLYAKSLNEAIKPDYKGQLIKE</sequence>
<comment type="catalytic activity">
    <reaction evidence="8">
        <text>3-(carbamoylamino)-2-methylpropanoate + H2O + 2 H(+) = (R)-3-amino-2-methylpropanoate + NH4(+) + CO2</text>
        <dbReference type="Rhea" id="RHEA:37339"/>
        <dbReference type="ChEBI" id="CHEBI:15377"/>
        <dbReference type="ChEBI" id="CHEBI:15378"/>
        <dbReference type="ChEBI" id="CHEBI:16526"/>
        <dbReference type="ChEBI" id="CHEBI:28938"/>
        <dbReference type="ChEBI" id="CHEBI:57731"/>
        <dbReference type="ChEBI" id="CHEBI:74414"/>
        <dbReference type="EC" id="3.5.1.6"/>
    </reaction>
</comment>
<accession>A0A813P1M5</accession>
<comment type="catalytic activity">
    <reaction evidence="7">
        <text>3-(carbamoylamino)propanoate + H2O + 2 H(+) = beta-alanine + NH4(+) + CO2</text>
        <dbReference type="Rhea" id="RHEA:11184"/>
        <dbReference type="ChEBI" id="CHEBI:11892"/>
        <dbReference type="ChEBI" id="CHEBI:15377"/>
        <dbReference type="ChEBI" id="CHEBI:15378"/>
        <dbReference type="ChEBI" id="CHEBI:16526"/>
        <dbReference type="ChEBI" id="CHEBI:28938"/>
        <dbReference type="ChEBI" id="CHEBI:57966"/>
        <dbReference type="EC" id="3.5.1.6"/>
    </reaction>
</comment>
<comment type="caution">
    <text evidence="14">The sequence shown here is derived from an EMBL/GenBank/DDBJ whole genome shotgun (WGS) entry which is preliminary data.</text>
</comment>
<dbReference type="CDD" id="cd07587">
    <property type="entry name" value="ML_beta-AS"/>
    <property type="match status" value="1"/>
</dbReference>
<dbReference type="FunFam" id="3.60.110.10:FF:000008">
    <property type="entry name" value="Beta-alanine synthase"/>
    <property type="match status" value="1"/>
</dbReference>
<dbReference type="SUPFAM" id="SSF56317">
    <property type="entry name" value="Carbon-nitrogen hydrolase"/>
    <property type="match status" value="1"/>
</dbReference>
<evidence type="ECO:0000313" key="14">
    <source>
        <dbReference type="EMBL" id="CAF0742170.1"/>
    </source>
</evidence>
<gene>
    <name evidence="14" type="ORF">OXX778_LOCUS3448</name>
</gene>
<dbReference type="OrthoDB" id="412018at2759"/>
<dbReference type="InterPro" id="IPR028082">
    <property type="entry name" value="Peripla_BP_I"/>
</dbReference>
<keyword evidence="4" id="KW-0378">Hydrolase</keyword>
<evidence type="ECO:0000256" key="10">
    <source>
        <dbReference type="ARBA" id="ARBA00066985"/>
    </source>
</evidence>
<feature type="domain" description="CN hydrolase" evidence="13">
    <location>
        <begin position="353"/>
        <end position="626"/>
    </location>
</feature>
<dbReference type="Pfam" id="PF01094">
    <property type="entry name" value="ANF_receptor"/>
    <property type="match status" value="1"/>
</dbReference>
<comment type="subcellular location">
    <subcellularLocation>
        <location evidence="1">Membrane</location>
    </subcellularLocation>
</comment>
<evidence type="ECO:0000256" key="12">
    <source>
        <dbReference type="ARBA" id="ARBA00075038"/>
    </source>
</evidence>
<name>A0A813P1M5_9BILA</name>
<dbReference type="InterPro" id="IPR003010">
    <property type="entry name" value="C-N_Hydrolase"/>
</dbReference>
<dbReference type="PROSITE" id="PS50263">
    <property type="entry name" value="CN_HYDROLASE"/>
    <property type="match status" value="1"/>
</dbReference>
<dbReference type="EMBL" id="CAJNOC010000305">
    <property type="protein sequence ID" value="CAF0742170.1"/>
    <property type="molecule type" value="Genomic_DNA"/>
</dbReference>
<evidence type="ECO:0000256" key="9">
    <source>
        <dbReference type="ARBA" id="ARBA00061249"/>
    </source>
</evidence>
<dbReference type="Gene3D" id="3.60.110.10">
    <property type="entry name" value="Carbon-nitrogen hydrolase"/>
    <property type="match status" value="1"/>
</dbReference>
<evidence type="ECO:0000256" key="11">
    <source>
        <dbReference type="ARBA" id="ARBA00074804"/>
    </source>
</evidence>
<dbReference type="InterPro" id="IPR001828">
    <property type="entry name" value="ANF_lig-bd_rcpt"/>
</dbReference>
<keyword evidence="15" id="KW-1185">Reference proteome</keyword>
<protein>
    <recommendedName>
        <fullName evidence="11">Beta-ureidopropionase</fullName>
        <ecNumber evidence="10">3.5.1.6</ecNumber>
    </recommendedName>
    <alternativeName>
        <fullName evidence="12">N-carbamoyl-beta-alanine amidohydrolase</fullName>
    </alternativeName>
</protein>
<evidence type="ECO:0000256" key="5">
    <source>
        <dbReference type="ARBA" id="ARBA00022989"/>
    </source>
</evidence>
<evidence type="ECO:0000256" key="7">
    <source>
        <dbReference type="ARBA" id="ARBA00050540"/>
    </source>
</evidence>
<reference evidence="14" key="1">
    <citation type="submission" date="2021-02" db="EMBL/GenBank/DDBJ databases">
        <authorList>
            <person name="Nowell W R."/>
        </authorList>
    </citation>
    <scope>NUCLEOTIDE SEQUENCE</scope>
    <source>
        <strain evidence="14">Ploen Becks lab</strain>
    </source>
</reference>
<evidence type="ECO:0000256" key="4">
    <source>
        <dbReference type="ARBA" id="ARBA00022801"/>
    </source>
</evidence>
<keyword evidence="6" id="KW-0472">Membrane</keyword>
<evidence type="ECO:0000256" key="3">
    <source>
        <dbReference type="ARBA" id="ARBA00022692"/>
    </source>
</evidence>
<evidence type="ECO:0000256" key="2">
    <source>
        <dbReference type="ARBA" id="ARBA00004668"/>
    </source>
</evidence>
<comment type="pathway">
    <text evidence="2">Amino-acid biosynthesis; beta-alanine biosynthesis.</text>
</comment>
<dbReference type="GO" id="GO:0033396">
    <property type="term" value="P:beta-alanine biosynthetic process via 3-ureidopropionate"/>
    <property type="evidence" value="ECO:0007669"/>
    <property type="project" value="TreeGrafter"/>
</dbReference>
<dbReference type="AlphaFoldDB" id="A0A813P1M5"/>
<evidence type="ECO:0000259" key="13">
    <source>
        <dbReference type="PROSITE" id="PS50263"/>
    </source>
</evidence>
<evidence type="ECO:0000256" key="1">
    <source>
        <dbReference type="ARBA" id="ARBA00004370"/>
    </source>
</evidence>
<dbReference type="GO" id="GO:0016020">
    <property type="term" value="C:membrane"/>
    <property type="evidence" value="ECO:0007669"/>
    <property type="project" value="UniProtKB-SubCell"/>
</dbReference>
<dbReference type="Pfam" id="PF00795">
    <property type="entry name" value="CN_hydrolase"/>
    <property type="match status" value="1"/>
</dbReference>
<evidence type="ECO:0000256" key="8">
    <source>
        <dbReference type="ARBA" id="ARBA00050552"/>
    </source>
</evidence>
<evidence type="ECO:0000256" key="6">
    <source>
        <dbReference type="ARBA" id="ARBA00023136"/>
    </source>
</evidence>
<organism evidence="14 15">
    <name type="scientific">Brachionus calyciflorus</name>
    <dbReference type="NCBI Taxonomy" id="104777"/>
    <lineage>
        <taxon>Eukaryota</taxon>
        <taxon>Metazoa</taxon>
        <taxon>Spiralia</taxon>
        <taxon>Gnathifera</taxon>
        <taxon>Rotifera</taxon>
        <taxon>Eurotatoria</taxon>
        <taxon>Monogononta</taxon>
        <taxon>Pseudotrocha</taxon>
        <taxon>Ploima</taxon>
        <taxon>Brachionidae</taxon>
        <taxon>Brachionus</taxon>
    </lineage>
</organism>
<dbReference type="InterPro" id="IPR036526">
    <property type="entry name" value="C-N_Hydrolase_sf"/>
</dbReference>
<keyword evidence="3" id="KW-0812">Transmembrane</keyword>
<proteinExistence type="inferred from homology"/>
<dbReference type="PANTHER" id="PTHR43674">
    <property type="entry name" value="NITRILASE C965.09-RELATED"/>
    <property type="match status" value="1"/>
</dbReference>
<dbReference type="PANTHER" id="PTHR43674:SF2">
    <property type="entry name" value="BETA-UREIDOPROPIONASE"/>
    <property type="match status" value="1"/>
</dbReference>
<evidence type="ECO:0000313" key="15">
    <source>
        <dbReference type="Proteomes" id="UP000663879"/>
    </source>
</evidence>
<keyword evidence="5" id="KW-1133">Transmembrane helix</keyword>
<dbReference type="InterPro" id="IPR050345">
    <property type="entry name" value="Aliph_Amidase/BUP"/>
</dbReference>
<dbReference type="EC" id="3.5.1.6" evidence="10"/>
<dbReference type="Gene3D" id="3.40.50.2300">
    <property type="match status" value="1"/>
</dbReference>
<comment type="similarity">
    <text evidence="9">Belongs to the carbon-nitrogen hydrolase superfamily. BUP family.</text>
</comment>
<dbReference type="Proteomes" id="UP000663879">
    <property type="component" value="Unassembled WGS sequence"/>
</dbReference>